<dbReference type="Proteomes" id="UP000225978">
    <property type="component" value="Segment"/>
</dbReference>
<evidence type="ECO:0000313" key="2">
    <source>
        <dbReference type="Proteomes" id="UP000225978"/>
    </source>
</evidence>
<name>A0A1J0GV69_9CAUD</name>
<sequence>MKLRLYAVYINVGKPSLALLTEYDHFQWVGSLVENVEKAQTAINSSYFVCVHVSSKQELANDAYQRMFVDGGHITDDEHIHIIGDFDSIEELNQWVQMQFLLDNMSPESLKTLTK</sequence>
<keyword evidence="2" id="KW-1185">Reference proteome</keyword>
<reference evidence="1 2" key="1">
    <citation type="journal article" date="2017" name="Viruses">
        <title>Stumbling across the Same Phage: Comparative Genomics of Widespread Temperate Phages Infecting the Fish Pathogen Vibrio anguillarum.</title>
        <authorList>
            <person name="Kalatzis P.G."/>
            <person name="Rorbo N.I."/>
            <person name="Castillo D."/>
            <person name="Mauritzen J.J."/>
            <person name="Jorgensen J."/>
            <person name="Kokkari C."/>
            <person name="Zhang F."/>
            <person name="Katharios P."/>
            <person name="Middelboe M."/>
        </authorList>
    </citation>
    <scope>NUCLEOTIDE SEQUENCE [LARGE SCALE GENOMIC DNA]</scope>
</reference>
<organism evidence="1 2">
    <name type="scientific">Vibrio phage vB_VspP_pVa5</name>
    <dbReference type="NCBI Taxonomy" id="1913109"/>
    <lineage>
        <taxon>Viruses</taxon>
        <taxon>Duplodnaviria</taxon>
        <taxon>Heunggongvirae</taxon>
        <taxon>Uroviricota</taxon>
        <taxon>Caudoviricetes</taxon>
        <taxon>Schitoviridae</taxon>
        <taxon>Pontosvirinae</taxon>
        <taxon>Galateavirus</taxon>
        <taxon>Galateavirus PVA5</taxon>
    </lineage>
</organism>
<accession>A0A1J0GV69</accession>
<proteinExistence type="predicted"/>
<dbReference type="EMBL" id="KX889068">
    <property type="protein sequence ID" value="APC46069.1"/>
    <property type="molecule type" value="Genomic_DNA"/>
</dbReference>
<protein>
    <submittedName>
        <fullName evidence="1">Uncharacterized protein</fullName>
    </submittedName>
</protein>
<gene>
    <name evidence="1" type="ORF">vBVspPpVa5_0103</name>
</gene>
<evidence type="ECO:0000313" key="1">
    <source>
        <dbReference type="EMBL" id="APC46069.1"/>
    </source>
</evidence>